<keyword evidence="4" id="KW-1185">Reference proteome</keyword>
<keyword evidence="1" id="KW-0812">Transmembrane</keyword>
<organism evidence="3 5">
    <name type="scientific">Methylobacterium phyllosphaerae</name>
    <dbReference type="NCBI Taxonomy" id="418223"/>
    <lineage>
        <taxon>Bacteria</taxon>
        <taxon>Pseudomonadati</taxon>
        <taxon>Pseudomonadota</taxon>
        <taxon>Alphaproteobacteria</taxon>
        <taxon>Hyphomicrobiales</taxon>
        <taxon>Methylobacteriaceae</taxon>
        <taxon>Methylobacterium</taxon>
    </lineage>
</organism>
<dbReference type="Proteomes" id="UP000185487">
    <property type="component" value="Chromosome"/>
</dbReference>
<accession>A0AAE8HSI0</accession>
<reference evidence="2 4" key="1">
    <citation type="submission" date="2016-04" db="EMBL/GenBank/DDBJ databases">
        <title>Complete genome sequencing and analysis of CBMB27, Methylobacterium phyllosphaerae isolated from leaf tissues of rice (Oryza sativa L.).</title>
        <authorList>
            <person name="Lee Y."/>
            <person name="Hwangbo K."/>
            <person name="Chung H."/>
            <person name="Yoo J."/>
            <person name="Kim K.Y."/>
            <person name="Sa T.M."/>
            <person name="Um Y."/>
            <person name="Madhaiyan M."/>
        </authorList>
    </citation>
    <scope>NUCLEOTIDE SEQUENCE [LARGE SCALE GENOMIC DNA]</scope>
    <source>
        <strain evidence="2 4">CBMB27</strain>
    </source>
</reference>
<dbReference type="EMBL" id="FOPK01000012">
    <property type="protein sequence ID" value="SFH01573.1"/>
    <property type="molecule type" value="Genomic_DNA"/>
</dbReference>
<name>A0AAE8HSI0_9HYPH</name>
<evidence type="ECO:0000256" key="1">
    <source>
        <dbReference type="SAM" id="Phobius"/>
    </source>
</evidence>
<dbReference type="EMBL" id="CP015367">
    <property type="protein sequence ID" value="APT31919.1"/>
    <property type="molecule type" value="Genomic_DNA"/>
</dbReference>
<protein>
    <submittedName>
        <fullName evidence="3">Uncharacterized protein</fullName>
    </submittedName>
</protein>
<dbReference type="AlphaFoldDB" id="A0AAE8HSI0"/>
<reference evidence="3 5" key="2">
    <citation type="submission" date="2016-10" db="EMBL/GenBank/DDBJ databases">
        <authorList>
            <person name="Varghese N."/>
            <person name="Submissions S."/>
        </authorList>
    </citation>
    <scope>NUCLEOTIDE SEQUENCE [LARGE SCALE GENOMIC DNA]</scope>
    <source>
        <strain evidence="3 5">CBMB27</strain>
    </source>
</reference>
<evidence type="ECO:0000313" key="3">
    <source>
        <dbReference type="EMBL" id="SFH01573.1"/>
    </source>
</evidence>
<dbReference type="Proteomes" id="UP000199140">
    <property type="component" value="Unassembled WGS sequence"/>
</dbReference>
<dbReference type="KEGG" id="mphy:MCBMB27_02628"/>
<proteinExistence type="predicted"/>
<sequence>MTIHNRLRWGAVALVLLMLFLLGGAHLCGAALTADKEPGMRPLAQGGLACTEFWLNRYQTLLSAFAAIFAALYAGKLVWQQISRTEKQITLTRSQIAFDNLDKLRSQVDAAEKLNLAYLEITRAINEATIWNGEAIEAMAAIAADPNLQQDVVAGNTTNKVEKIITSKSITKNYLQEALDRGTSMASSLRFHTKIEGPFNKFADYADLYIRSCGEFINFLQSKNANMASQISVNLVITAQERRPKRDREVEVEAERAVSSFRTAAIAFHDQAVELANKALDSKEA</sequence>
<gene>
    <name evidence="2" type="ORF">MCBMB27_02628</name>
    <name evidence="3" type="ORF">SAMN05192567_11239</name>
</gene>
<evidence type="ECO:0000313" key="4">
    <source>
        <dbReference type="Proteomes" id="UP000185487"/>
    </source>
</evidence>
<keyword evidence="1" id="KW-1133">Transmembrane helix</keyword>
<evidence type="ECO:0000313" key="5">
    <source>
        <dbReference type="Proteomes" id="UP000199140"/>
    </source>
</evidence>
<evidence type="ECO:0000313" key="2">
    <source>
        <dbReference type="EMBL" id="APT31919.1"/>
    </source>
</evidence>
<keyword evidence="1" id="KW-0472">Membrane</keyword>
<feature type="transmembrane region" description="Helical" evidence="1">
    <location>
        <begin position="61"/>
        <end position="79"/>
    </location>
</feature>